<evidence type="ECO:0000313" key="3">
    <source>
        <dbReference type="Proteomes" id="UP000425916"/>
    </source>
</evidence>
<dbReference type="AlphaFoldDB" id="A0A6I5ZSK3"/>
<name>A0A6I5ZSK3_9FIRM</name>
<reference evidence="2 3" key="1">
    <citation type="submission" date="2019-11" db="EMBL/GenBank/DDBJ databases">
        <title>Genome sequence of Moorella glycerini DSM11254.</title>
        <authorList>
            <person name="Poehlein A."/>
            <person name="Boeer T."/>
            <person name="Daniel R."/>
        </authorList>
    </citation>
    <scope>NUCLEOTIDE SEQUENCE [LARGE SCALE GENOMIC DNA]</scope>
    <source>
        <strain evidence="2 3">DSM 11254</strain>
    </source>
</reference>
<accession>A0A6I5ZSK3</accession>
<evidence type="ECO:0000256" key="1">
    <source>
        <dbReference type="SAM" id="MobiDB-lite"/>
    </source>
</evidence>
<dbReference type="Proteomes" id="UP000425916">
    <property type="component" value="Chromosome"/>
</dbReference>
<organism evidence="2 3">
    <name type="scientific">Neomoorella glycerini</name>
    <dbReference type="NCBI Taxonomy" id="55779"/>
    <lineage>
        <taxon>Bacteria</taxon>
        <taxon>Bacillati</taxon>
        <taxon>Bacillota</taxon>
        <taxon>Clostridia</taxon>
        <taxon>Neomoorellales</taxon>
        <taxon>Neomoorellaceae</taxon>
        <taxon>Neomoorella</taxon>
    </lineage>
</organism>
<gene>
    <name evidence="2" type="ORF">MGLY_19610</name>
</gene>
<dbReference type="EMBL" id="CP046244">
    <property type="protein sequence ID" value="QGP92575.1"/>
    <property type="molecule type" value="Genomic_DNA"/>
</dbReference>
<sequence>MPPPAEEVRGVSFLRVLPLDFEIGTGGVKEQQVNLQVQEMGHGEEDLFLQGVAGFHEDVHGPVELLHCDAFQTRDGDVSFHPGLHRQLALRVQRLVGRHGEDGPLYGGTEGAVLDHLPDGPVNPEFAPESI</sequence>
<protein>
    <submittedName>
        <fullName evidence="2">Uncharacterized protein</fullName>
    </submittedName>
</protein>
<evidence type="ECO:0000313" key="2">
    <source>
        <dbReference type="EMBL" id="QGP92575.1"/>
    </source>
</evidence>
<feature type="region of interest" description="Disordered" evidence="1">
    <location>
        <begin position="106"/>
        <end position="131"/>
    </location>
</feature>
<keyword evidence="3" id="KW-1185">Reference proteome</keyword>
<proteinExistence type="predicted"/>